<dbReference type="Proteomes" id="UP000292447">
    <property type="component" value="Chromosome V"/>
</dbReference>
<name>A0A4V1AES6_9ASCO</name>
<proteinExistence type="predicted"/>
<evidence type="ECO:0000313" key="2">
    <source>
        <dbReference type="Proteomes" id="UP000292447"/>
    </source>
</evidence>
<keyword evidence="2" id="KW-1185">Reference proteome</keyword>
<gene>
    <name evidence="1" type="ORF">METSCH_E04860</name>
</gene>
<reference evidence="2" key="1">
    <citation type="submission" date="2019-03" db="EMBL/GenBank/DDBJ databases">
        <title>Snf2 controls pulcherriminic acid biosynthesis and connects pigmentation and antifungal activity of the yeast Metschnikowia pulcherrima.</title>
        <authorList>
            <person name="Gore-Lloyd D."/>
            <person name="Sumann I."/>
            <person name="Brachmann A.O."/>
            <person name="Schneeberger K."/>
            <person name="Ortiz-Merino R.A."/>
            <person name="Moreno-Beltran M."/>
            <person name="Schlaefli M."/>
            <person name="Kirner P."/>
            <person name="Santos Kron A."/>
            <person name="Wolfe K.H."/>
            <person name="Piel J."/>
            <person name="Ahrens C.H."/>
            <person name="Henk D."/>
            <person name="Freimoser F.M."/>
        </authorList>
    </citation>
    <scope>NUCLEOTIDE SEQUENCE [LARGE SCALE GENOMIC DNA]</scope>
    <source>
        <strain evidence="2">APC 1.2</strain>
    </source>
</reference>
<evidence type="ECO:0000313" key="1">
    <source>
        <dbReference type="EMBL" id="QBM90243.1"/>
    </source>
</evidence>
<sequence length="105" mass="12419">MGISRRDQNVVSLWYNVAGVGHDKILFHLSKYRVQRHMHTQCFLYGVVDERHFLQIFVRKISELFSGLVENRKDLVVQVLLNFRFFRQMQKEPGRRSCAGVLSTH</sequence>
<dbReference type="EMBL" id="CP034460">
    <property type="protein sequence ID" value="QBM90243.1"/>
    <property type="molecule type" value="Genomic_DNA"/>
</dbReference>
<protein>
    <submittedName>
        <fullName evidence="1">Uncharacterized protein</fullName>
    </submittedName>
</protein>
<dbReference type="AlphaFoldDB" id="A0A4V1AES6"/>
<organism evidence="1 2">
    <name type="scientific">Metschnikowia aff. pulcherrima</name>
    <dbReference type="NCBI Taxonomy" id="2163413"/>
    <lineage>
        <taxon>Eukaryota</taxon>
        <taxon>Fungi</taxon>
        <taxon>Dikarya</taxon>
        <taxon>Ascomycota</taxon>
        <taxon>Saccharomycotina</taxon>
        <taxon>Pichiomycetes</taxon>
        <taxon>Metschnikowiaceae</taxon>
        <taxon>Metschnikowia</taxon>
    </lineage>
</organism>
<accession>A0A4V1AES6</accession>